<dbReference type="PANTHER" id="PTHR43792">
    <property type="entry name" value="GNAT FAMILY, PUTATIVE (AFU_ORTHOLOGUE AFUA_3G00765)-RELATED-RELATED"/>
    <property type="match status" value="1"/>
</dbReference>
<keyword evidence="3" id="KW-0808">Transferase</keyword>
<dbReference type="Gene3D" id="3.40.630.30">
    <property type="match status" value="1"/>
</dbReference>
<name>A0A2H1J334_9MICO</name>
<dbReference type="EMBL" id="FXZE01000005">
    <property type="protein sequence ID" value="SMX81885.1"/>
    <property type="molecule type" value="Genomic_DNA"/>
</dbReference>
<accession>A0A2H1J334</accession>
<dbReference type="InterPro" id="IPR016181">
    <property type="entry name" value="Acyl_CoA_acyltransferase"/>
</dbReference>
<feature type="domain" description="N-acetyltransferase" evidence="2">
    <location>
        <begin position="1"/>
        <end position="152"/>
    </location>
</feature>
<dbReference type="Proteomes" id="UP000234342">
    <property type="component" value="Unassembled WGS sequence"/>
</dbReference>
<gene>
    <name evidence="3" type="ORF">BANT10_01573</name>
</gene>
<dbReference type="PROSITE" id="PS51186">
    <property type="entry name" value="GNAT"/>
    <property type="match status" value="1"/>
</dbReference>
<feature type="region of interest" description="Disordered" evidence="1">
    <location>
        <begin position="134"/>
        <end position="183"/>
    </location>
</feature>
<dbReference type="AlphaFoldDB" id="A0A2H1J334"/>
<dbReference type="SUPFAM" id="SSF55729">
    <property type="entry name" value="Acyl-CoA N-acyltransferases (Nat)"/>
    <property type="match status" value="1"/>
</dbReference>
<dbReference type="InterPro" id="IPR051531">
    <property type="entry name" value="N-acetyltransferase"/>
</dbReference>
<feature type="compositionally biased region" description="Low complexity" evidence="1">
    <location>
        <begin position="154"/>
        <end position="167"/>
    </location>
</feature>
<dbReference type="Pfam" id="PF13302">
    <property type="entry name" value="Acetyltransf_3"/>
    <property type="match status" value="1"/>
</dbReference>
<evidence type="ECO:0000256" key="1">
    <source>
        <dbReference type="SAM" id="MobiDB-lite"/>
    </source>
</evidence>
<evidence type="ECO:0000313" key="4">
    <source>
        <dbReference type="Proteomes" id="UP000234342"/>
    </source>
</evidence>
<dbReference type="GO" id="GO:0016747">
    <property type="term" value="F:acyltransferase activity, transferring groups other than amino-acyl groups"/>
    <property type="evidence" value="ECO:0007669"/>
    <property type="project" value="InterPro"/>
</dbReference>
<reference evidence="4" key="1">
    <citation type="submission" date="2017-03" db="EMBL/GenBank/DDBJ databases">
        <authorList>
            <person name="Monnet C."/>
        </authorList>
    </citation>
    <scope>NUCLEOTIDE SEQUENCE [LARGE SCALE GENOMIC DNA]</scope>
    <source>
        <strain evidence="4">P10</strain>
    </source>
</reference>
<dbReference type="PANTHER" id="PTHR43792:SF1">
    <property type="entry name" value="N-ACETYLTRANSFERASE DOMAIN-CONTAINING PROTEIN"/>
    <property type="match status" value="1"/>
</dbReference>
<dbReference type="InterPro" id="IPR000182">
    <property type="entry name" value="GNAT_dom"/>
</dbReference>
<sequence>MSTDDLDDMADLLGDPLVMEYYPRPKDRREAAEWIGWNLRNYAEHGHGLWIIETHDGEFIGDCGLTWQTVDQSLALEVGYHVKTSAQRLGYAAEAATACRDYASSHVLAVRIVSIIHLDAPTFTALRVRGVQLHARPPGHAAPGQRRQRRGDASSRVAAPSSRAAVPTKTPAGVGPDRHADPP</sequence>
<keyword evidence="4" id="KW-1185">Reference proteome</keyword>
<protein>
    <submittedName>
        <fullName evidence="3">Acetyltransferase (GNAT) domain-containing protein</fullName>
    </submittedName>
</protein>
<proteinExistence type="predicted"/>
<evidence type="ECO:0000259" key="2">
    <source>
        <dbReference type="PROSITE" id="PS51186"/>
    </source>
</evidence>
<evidence type="ECO:0000313" key="3">
    <source>
        <dbReference type="EMBL" id="SMX81885.1"/>
    </source>
</evidence>
<organism evidence="3 4">
    <name type="scientific">Brevibacterium antiquum</name>
    <dbReference type="NCBI Taxonomy" id="234835"/>
    <lineage>
        <taxon>Bacteria</taxon>
        <taxon>Bacillati</taxon>
        <taxon>Actinomycetota</taxon>
        <taxon>Actinomycetes</taxon>
        <taxon>Micrococcales</taxon>
        <taxon>Brevibacteriaceae</taxon>
        <taxon>Brevibacterium</taxon>
    </lineage>
</organism>